<feature type="region of interest" description="Disordered" evidence="1">
    <location>
        <begin position="523"/>
        <end position="575"/>
    </location>
</feature>
<accession>A0A9P8L408</accession>
<feature type="compositionally biased region" description="Basic and acidic residues" evidence="1">
    <location>
        <begin position="564"/>
        <end position="575"/>
    </location>
</feature>
<protein>
    <submittedName>
        <fullName evidence="2">Uncharacterized protein</fullName>
    </submittedName>
</protein>
<comment type="caution">
    <text evidence="2">The sequence shown here is derived from an EMBL/GenBank/DDBJ whole genome shotgun (WGS) entry which is preliminary data.</text>
</comment>
<dbReference type="SUPFAM" id="SSF48452">
    <property type="entry name" value="TPR-like"/>
    <property type="match status" value="1"/>
</dbReference>
<dbReference type="Proteomes" id="UP000698800">
    <property type="component" value="Unassembled WGS sequence"/>
</dbReference>
<sequence length="575" mass="64596">MTPVQPGQVSQAVAKILKERDELRIETTYQGQIVGQLGRQLDYYESLLISTQCELKAYRPHGLKNKEADDGVWIGTWLSTKKGKFALGPAETAWSKREHQRAIAILDAIILGGGENNDIKIRARLLKAVVGRDCGLKKEALVESEDALQMAIEKQLYDLAGMAQFHRGVCFFHMEKFAEASFCFSLAAHTRNYCDQVSVWKQMAEEMRLLYPSGDLKRRLEPLNLSSSADLTDQPNPVGLPDSKFFETTSSVVFEEIHTPRIGDFSAGSSRPSDKGQKFPPEIVPKSYWKGWRGDVKREDFEEYRGLIMDELERLRLQTLELSVWKREKLKDETEEAIRRHIQIGRLRATSPETEPRGPPKVPIPLDDLYDEEASRPGHFIFTSIHDKLKELNIKALCVRARLAIMSRHTNKALQIAEQGCQLALEFDFEPIYSKAQFWRGAAAYQMGDWNKAVEAFDVGRRAKDIYMEGAVAEAFLERAKAFLAAKEGWLEGYAEQGKIEESAELAVTKAYERKALRVPDESLATTTTEKAETTAPTIAGRVSPSLAAELGELADSDGSDNPEGPKEEGKPMHT</sequence>
<evidence type="ECO:0000313" key="2">
    <source>
        <dbReference type="EMBL" id="KAH0547635.1"/>
    </source>
</evidence>
<dbReference type="EMBL" id="JAGHQL010000002">
    <property type="protein sequence ID" value="KAH0547635.1"/>
    <property type="molecule type" value="Genomic_DNA"/>
</dbReference>
<keyword evidence="3" id="KW-1185">Reference proteome</keyword>
<organism evidence="2 3">
    <name type="scientific">Glutinoglossum americanum</name>
    <dbReference type="NCBI Taxonomy" id="1670608"/>
    <lineage>
        <taxon>Eukaryota</taxon>
        <taxon>Fungi</taxon>
        <taxon>Dikarya</taxon>
        <taxon>Ascomycota</taxon>
        <taxon>Pezizomycotina</taxon>
        <taxon>Geoglossomycetes</taxon>
        <taxon>Geoglossales</taxon>
        <taxon>Geoglossaceae</taxon>
        <taxon>Glutinoglossum</taxon>
    </lineage>
</organism>
<name>A0A9P8L408_9PEZI</name>
<evidence type="ECO:0000313" key="3">
    <source>
        <dbReference type="Proteomes" id="UP000698800"/>
    </source>
</evidence>
<dbReference type="InterPro" id="IPR011990">
    <property type="entry name" value="TPR-like_helical_dom_sf"/>
</dbReference>
<proteinExistence type="predicted"/>
<reference evidence="2" key="1">
    <citation type="submission" date="2021-03" db="EMBL/GenBank/DDBJ databases">
        <title>Comparative genomics and phylogenomic investigation of the class Geoglossomycetes provide insights into ecological specialization and systematics.</title>
        <authorList>
            <person name="Melie T."/>
            <person name="Pirro S."/>
            <person name="Miller A.N."/>
            <person name="Quandt A."/>
        </authorList>
    </citation>
    <scope>NUCLEOTIDE SEQUENCE</scope>
    <source>
        <strain evidence="2">GBOQ0MN5Z8</strain>
    </source>
</reference>
<gene>
    <name evidence="2" type="ORF">FGG08_000124</name>
</gene>
<dbReference type="AlphaFoldDB" id="A0A9P8L408"/>
<dbReference type="Gene3D" id="1.25.40.10">
    <property type="entry name" value="Tetratricopeptide repeat domain"/>
    <property type="match status" value="1"/>
</dbReference>
<evidence type="ECO:0000256" key="1">
    <source>
        <dbReference type="SAM" id="MobiDB-lite"/>
    </source>
</evidence>
<feature type="compositionally biased region" description="Low complexity" evidence="1">
    <location>
        <begin position="525"/>
        <end position="540"/>
    </location>
</feature>
<dbReference type="OrthoDB" id="3928392at2759"/>